<organism evidence="1">
    <name type="scientific">Lepeophtheirus salmonis</name>
    <name type="common">Salmon louse</name>
    <name type="synonym">Caligus salmonis</name>
    <dbReference type="NCBI Taxonomy" id="72036"/>
    <lineage>
        <taxon>Eukaryota</taxon>
        <taxon>Metazoa</taxon>
        <taxon>Ecdysozoa</taxon>
        <taxon>Arthropoda</taxon>
        <taxon>Crustacea</taxon>
        <taxon>Multicrustacea</taxon>
        <taxon>Hexanauplia</taxon>
        <taxon>Copepoda</taxon>
        <taxon>Siphonostomatoida</taxon>
        <taxon>Caligidae</taxon>
        <taxon>Lepeophtheirus</taxon>
    </lineage>
</organism>
<dbReference type="EMBL" id="HACA01007559">
    <property type="protein sequence ID" value="CDW24920.1"/>
    <property type="molecule type" value="Transcribed_RNA"/>
</dbReference>
<evidence type="ECO:0000313" key="1">
    <source>
        <dbReference type="EMBL" id="CDW24920.1"/>
    </source>
</evidence>
<dbReference type="AlphaFoldDB" id="A0A0K2TGD8"/>
<proteinExistence type="predicted"/>
<accession>A0A0K2TGD8</accession>
<name>A0A0K2TGD8_LEPSM</name>
<protein>
    <submittedName>
        <fullName evidence="1">Uncharacterized protein</fullName>
    </submittedName>
</protein>
<sequence length="35" mass="4185">MIVISSLYAQEYINYSRSFTRSSLYIYKYKNIGVI</sequence>
<reference evidence="1" key="1">
    <citation type="submission" date="2014-05" db="EMBL/GenBank/DDBJ databases">
        <authorList>
            <person name="Chronopoulou M."/>
        </authorList>
    </citation>
    <scope>NUCLEOTIDE SEQUENCE</scope>
    <source>
        <tissue evidence="1">Whole organism</tissue>
    </source>
</reference>